<name>A0A2N9B389_STRCX</name>
<feature type="compositionally biased region" description="Low complexity" evidence="5">
    <location>
        <begin position="281"/>
        <end position="299"/>
    </location>
</feature>
<feature type="compositionally biased region" description="Gly residues" evidence="5">
    <location>
        <begin position="224"/>
        <end position="233"/>
    </location>
</feature>
<dbReference type="SUPFAM" id="SSF46689">
    <property type="entry name" value="Homeodomain-like"/>
    <property type="match status" value="1"/>
</dbReference>
<dbReference type="Gene3D" id="1.10.10.60">
    <property type="entry name" value="Homeodomain-like"/>
    <property type="match status" value="1"/>
</dbReference>
<dbReference type="InterPro" id="IPR002078">
    <property type="entry name" value="Sigma_54_int"/>
</dbReference>
<feature type="region of interest" description="Disordered" evidence="5">
    <location>
        <begin position="517"/>
        <end position="545"/>
    </location>
</feature>
<dbReference type="Gene3D" id="3.40.50.300">
    <property type="entry name" value="P-loop containing nucleotide triphosphate hydrolases"/>
    <property type="match status" value="1"/>
</dbReference>
<dbReference type="Pfam" id="PF02954">
    <property type="entry name" value="HTH_8"/>
    <property type="match status" value="1"/>
</dbReference>
<keyword evidence="8" id="KW-1185">Reference proteome</keyword>
<dbReference type="InterPro" id="IPR002197">
    <property type="entry name" value="HTH_Fis"/>
</dbReference>
<dbReference type="PRINTS" id="PR01590">
    <property type="entry name" value="HTHFIS"/>
</dbReference>
<dbReference type="GO" id="GO:0043565">
    <property type="term" value="F:sequence-specific DNA binding"/>
    <property type="evidence" value="ECO:0007669"/>
    <property type="project" value="InterPro"/>
</dbReference>
<dbReference type="GO" id="GO:0005524">
    <property type="term" value="F:ATP binding"/>
    <property type="evidence" value="ECO:0007669"/>
    <property type="project" value="UniProtKB-KW"/>
</dbReference>
<evidence type="ECO:0000256" key="2">
    <source>
        <dbReference type="ARBA" id="ARBA00022840"/>
    </source>
</evidence>
<dbReference type="InterPro" id="IPR029016">
    <property type="entry name" value="GAF-like_dom_sf"/>
</dbReference>
<dbReference type="Pfam" id="PF25601">
    <property type="entry name" value="AAA_lid_14"/>
    <property type="match status" value="1"/>
</dbReference>
<evidence type="ECO:0000256" key="5">
    <source>
        <dbReference type="SAM" id="MobiDB-lite"/>
    </source>
</evidence>
<feature type="region of interest" description="Disordered" evidence="5">
    <location>
        <begin position="224"/>
        <end position="301"/>
    </location>
</feature>
<dbReference type="AlphaFoldDB" id="A0A2N9B389"/>
<dbReference type="Gene3D" id="1.10.8.60">
    <property type="match status" value="1"/>
</dbReference>
<keyword evidence="4" id="KW-0804">Transcription</keyword>
<keyword evidence="2" id="KW-0067">ATP-binding</keyword>
<evidence type="ECO:0000313" key="8">
    <source>
        <dbReference type="Proteomes" id="UP000235464"/>
    </source>
</evidence>
<keyword evidence="1" id="KW-0547">Nucleotide-binding</keyword>
<dbReference type="GO" id="GO:0006355">
    <property type="term" value="P:regulation of DNA-templated transcription"/>
    <property type="evidence" value="ECO:0007669"/>
    <property type="project" value="InterPro"/>
</dbReference>
<feature type="domain" description="Sigma-54 factor interaction" evidence="6">
    <location>
        <begin position="606"/>
        <end position="786"/>
    </location>
</feature>
<dbReference type="PROSITE" id="PS50045">
    <property type="entry name" value="SIGMA54_INTERACT_4"/>
    <property type="match status" value="1"/>
</dbReference>
<keyword evidence="3" id="KW-0805">Transcription regulation</keyword>
<protein>
    <submittedName>
        <fullName evidence="7">Arginine utilization regulatory protein RocR</fullName>
    </submittedName>
</protein>
<evidence type="ECO:0000313" key="7">
    <source>
        <dbReference type="EMBL" id="SOR77800.1"/>
    </source>
</evidence>
<dbReference type="EMBL" id="LT963352">
    <property type="protein sequence ID" value="SOR77800.1"/>
    <property type="molecule type" value="Genomic_DNA"/>
</dbReference>
<organism evidence="7 8">
    <name type="scientific">Streptomyces chartreusis NRRL 3882</name>
    <dbReference type="NCBI Taxonomy" id="1079985"/>
    <lineage>
        <taxon>Bacteria</taxon>
        <taxon>Bacillati</taxon>
        <taxon>Actinomycetota</taxon>
        <taxon>Actinomycetes</taxon>
        <taxon>Kitasatosporales</taxon>
        <taxon>Streptomycetaceae</taxon>
        <taxon>Streptomyces</taxon>
    </lineage>
</organism>
<feature type="region of interest" description="Disordered" evidence="5">
    <location>
        <begin position="323"/>
        <end position="350"/>
    </location>
</feature>
<dbReference type="InterPro" id="IPR009057">
    <property type="entry name" value="Homeodomain-like_sf"/>
</dbReference>
<gene>
    <name evidence="7" type="primary">rocR</name>
    <name evidence="7" type="ORF">SCNRRL3882_1269</name>
</gene>
<feature type="compositionally biased region" description="Basic and acidic residues" evidence="5">
    <location>
        <begin position="323"/>
        <end position="342"/>
    </location>
</feature>
<sequence length="857" mass="88573">MTTTEPSPAATARPSLRLARERFLSGCPLPGGVPEEVVAAWRRARFFGVPHDLKEPAVPPSRPVESALLGAARPVLDRIVPALDTDRSLLVLTDERLRVLWSAGSVPGLEPCPVLSEQEVGNNSAALALRTRRRAEVHGPEHFLDRWQDVSAVSVPVLAPEGGRVVGTLTVASLTSRLGASGSPHPHAALAEAAAAAVETELRARAGRAERVLLDAYLRAAGGSGRGAVGSGRGAEQTGRGAVGSGRGAEQTGRGAVGSGRGAEQTGRGAEQSDRGAEQTGRAVGGPDPAAADLAAGDRAVSDQAVSDQAVADRALGDRAAADRAAGDRTVAERAAGDRAEGNRAAADLDVSDQAVSDRALGDRAAADRTAGDRTVAERAAADLAAGDRAVSGQAVADRALGDRAAADQAVADRALGDRAAVDRAVADRAPGDRAVADRTVAERAAGDRVVADRVLGDQVAADLAAGDRAVAERAMGDRAVVALDGRNRLISDSAQRLLTPELLGALERTAVSARQADAVGEAGQSEDTGPAELSEMRELPQSAEASALHEGAGCVVRIDPVRLDGAVIGIVAVLEPLAGPGPSVPVPALPRPSCSLTGSSVPWRHAVGRAAELARSPEPLLLTGERGTGKAALALDLLGSAAGTAVEIADAALDAGLERALPTWPADRPLLLRHAERLAQPGVAALNSLLDTHPDTRLLVTYTPGAPVGPCLQRLLDKLSARSLTLPPLRERTEDIRELLPALAPRPAPGQPPLTWTLDALRALERYPWPGNVTELAHVVRALAEHRRMSGPVRRAELPDAVREGPAARPLSPMEHAERAAILEALRRHGGNKARAAAALGIGRATLYRKLRGYRG</sequence>
<dbReference type="Gene3D" id="3.30.450.40">
    <property type="match status" value="1"/>
</dbReference>
<dbReference type="InterPro" id="IPR027417">
    <property type="entry name" value="P-loop_NTPase"/>
</dbReference>
<evidence type="ECO:0000259" key="6">
    <source>
        <dbReference type="PROSITE" id="PS50045"/>
    </source>
</evidence>
<evidence type="ECO:0000256" key="3">
    <source>
        <dbReference type="ARBA" id="ARBA00023015"/>
    </source>
</evidence>
<dbReference type="SUPFAM" id="SSF52540">
    <property type="entry name" value="P-loop containing nucleoside triphosphate hydrolases"/>
    <property type="match status" value="1"/>
</dbReference>
<proteinExistence type="predicted"/>
<evidence type="ECO:0000256" key="4">
    <source>
        <dbReference type="ARBA" id="ARBA00023163"/>
    </source>
</evidence>
<dbReference type="Proteomes" id="UP000235464">
    <property type="component" value="Chromosome I"/>
</dbReference>
<dbReference type="InterPro" id="IPR058031">
    <property type="entry name" value="AAA_lid_NorR"/>
</dbReference>
<dbReference type="PANTHER" id="PTHR32071">
    <property type="entry name" value="TRANSCRIPTIONAL REGULATORY PROTEIN"/>
    <property type="match status" value="1"/>
</dbReference>
<dbReference type="RefSeq" id="WP_331852810.1">
    <property type="nucleotide sequence ID" value="NZ_LT962942.1"/>
</dbReference>
<reference evidence="8" key="1">
    <citation type="submission" date="2017-11" db="EMBL/GenBank/DDBJ databases">
        <authorList>
            <person name="Wibberg D."/>
        </authorList>
    </citation>
    <scope>NUCLEOTIDE SEQUENCE [LARGE SCALE GENOMIC DNA]</scope>
</reference>
<accession>A0A2N9B389</accession>
<evidence type="ECO:0000256" key="1">
    <source>
        <dbReference type="ARBA" id="ARBA00022741"/>
    </source>
</evidence>